<dbReference type="EnsemblPlants" id="TuG1812G0200005491.01.T01">
    <property type="protein sequence ID" value="TuG1812G0200005491.01.T01"/>
    <property type="gene ID" value="TuG1812G0200005491.01"/>
</dbReference>
<dbReference type="Gene3D" id="3.30.559.10">
    <property type="entry name" value="Chloramphenicol acetyltransferase-like domain"/>
    <property type="match status" value="2"/>
</dbReference>
<name>A0A8R7TN58_TRIUA</name>
<reference evidence="5" key="1">
    <citation type="journal article" date="2013" name="Nature">
        <title>Draft genome of the wheat A-genome progenitor Triticum urartu.</title>
        <authorList>
            <person name="Ling H.Q."/>
            <person name="Zhao S."/>
            <person name="Liu D."/>
            <person name="Wang J."/>
            <person name="Sun H."/>
            <person name="Zhang C."/>
            <person name="Fan H."/>
            <person name="Li D."/>
            <person name="Dong L."/>
            <person name="Tao Y."/>
            <person name="Gao C."/>
            <person name="Wu H."/>
            <person name="Li Y."/>
            <person name="Cui Y."/>
            <person name="Guo X."/>
            <person name="Zheng S."/>
            <person name="Wang B."/>
            <person name="Yu K."/>
            <person name="Liang Q."/>
            <person name="Yang W."/>
            <person name="Lou X."/>
            <person name="Chen J."/>
            <person name="Feng M."/>
            <person name="Jian J."/>
            <person name="Zhang X."/>
            <person name="Luo G."/>
            <person name="Jiang Y."/>
            <person name="Liu J."/>
            <person name="Wang Z."/>
            <person name="Sha Y."/>
            <person name="Zhang B."/>
            <person name="Wu H."/>
            <person name="Tang D."/>
            <person name="Shen Q."/>
            <person name="Xue P."/>
            <person name="Zou S."/>
            <person name="Wang X."/>
            <person name="Liu X."/>
            <person name="Wang F."/>
            <person name="Yang Y."/>
            <person name="An X."/>
            <person name="Dong Z."/>
            <person name="Zhang K."/>
            <person name="Zhang X."/>
            <person name="Luo M.C."/>
            <person name="Dvorak J."/>
            <person name="Tong Y."/>
            <person name="Wang J."/>
            <person name="Yang H."/>
            <person name="Li Z."/>
            <person name="Wang D."/>
            <person name="Zhang A."/>
            <person name="Wang J."/>
        </authorList>
    </citation>
    <scope>NUCLEOTIDE SEQUENCE</scope>
    <source>
        <strain evidence="5">cv. G1812</strain>
    </source>
</reference>
<keyword evidence="5" id="KW-1185">Reference proteome</keyword>
<evidence type="ECO:0000256" key="1">
    <source>
        <dbReference type="ARBA" id="ARBA00009861"/>
    </source>
</evidence>
<dbReference type="PANTHER" id="PTHR31642">
    <property type="entry name" value="TRICHOTHECENE 3-O-ACETYLTRANSFERASE"/>
    <property type="match status" value="1"/>
</dbReference>
<dbReference type="PANTHER" id="PTHR31642:SF340">
    <property type="match status" value="1"/>
</dbReference>
<accession>A0A8R7TN58</accession>
<dbReference type="Pfam" id="PF02458">
    <property type="entry name" value="Transferase"/>
    <property type="match status" value="1"/>
</dbReference>
<sequence>MYSYIANSGSVLRVVESCFVTPSGATPRKRLWLSALDLVLASRGHTPLVHFYSAGDVAAAGDGFFDVARVKESLAKALVPFYPLAGRLGVDSDGRFEIDCNGEGALFVVAHSDRTFDDFSDHKPSPEIRRLFCPPVQPSSVILALQVTFLRCGGVVLGTATHHAAADGPSIFHFIRTWAGYCRDGERAAVELPCHDRGLLRARSPAVIHPETIPTFCSRLPQHEPSGAVATQVFTISKDQVHALKRLCGGASTFCAVSALVWQCACVARELHPKATTRINFPVDIRHRLTPPLPARYFGNGMALHTTQTARSVNDNTVHQPASRVRSATERLDDELLRSAVDYFEVAEKDGQTEQRGNLPETELRMNSWYHLPMYDADFGWGKPRVMTRAEAVRGGWVYLLSGGGDGSARLLISLEPATLSKFGLAVAERQVLAGVHARL</sequence>
<dbReference type="InterPro" id="IPR050317">
    <property type="entry name" value="Plant_Fungal_Acyltransferase"/>
</dbReference>
<evidence type="ECO:0000256" key="2">
    <source>
        <dbReference type="ARBA" id="ARBA00022679"/>
    </source>
</evidence>
<dbReference type="InterPro" id="IPR023213">
    <property type="entry name" value="CAT-like_dom_sf"/>
</dbReference>
<reference evidence="4" key="2">
    <citation type="submission" date="2018-03" db="EMBL/GenBank/DDBJ databases">
        <title>The Triticum urartu genome reveals the dynamic nature of wheat genome evolution.</title>
        <authorList>
            <person name="Ling H."/>
            <person name="Ma B."/>
            <person name="Shi X."/>
            <person name="Liu H."/>
            <person name="Dong L."/>
            <person name="Sun H."/>
            <person name="Cao Y."/>
            <person name="Gao Q."/>
            <person name="Zheng S."/>
            <person name="Li Y."/>
            <person name="Yu Y."/>
            <person name="Du H."/>
            <person name="Qi M."/>
            <person name="Li Y."/>
            <person name="Yu H."/>
            <person name="Cui Y."/>
            <person name="Wang N."/>
            <person name="Chen C."/>
            <person name="Wu H."/>
            <person name="Zhao Y."/>
            <person name="Zhang J."/>
            <person name="Li Y."/>
            <person name="Zhou W."/>
            <person name="Zhang B."/>
            <person name="Hu W."/>
            <person name="Eijk M."/>
            <person name="Tang J."/>
            <person name="Witsenboer H."/>
            <person name="Zhao S."/>
            <person name="Li Z."/>
            <person name="Zhang A."/>
            <person name="Wang D."/>
            <person name="Liang C."/>
        </authorList>
    </citation>
    <scope>NUCLEOTIDE SEQUENCE [LARGE SCALE GENOMIC DNA]</scope>
    <source>
        <strain evidence="4">cv. G1812</strain>
    </source>
</reference>
<reference evidence="4" key="3">
    <citation type="submission" date="2022-06" db="UniProtKB">
        <authorList>
            <consortium name="EnsemblPlants"/>
        </authorList>
    </citation>
    <scope>IDENTIFICATION</scope>
</reference>
<comment type="similarity">
    <text evidence="1">Belongs to the plant acyltransferase family.</text>
</comment>
<dbReference type="Gramene" id="TuG1812G0200005491.01.T01">
    <property type="protein sequence ID" value="TuG1812G0200005491.01.T01"/>
    <property type="gene ID" value="TuG1812G0200005491.01"/>
</dbReference>
<evidence type="ECO:0000256" key="3">
    <source>
        <dbReference type="ARBA" id="ARBA00023315"/>
    </source>
</evidence>
<dbReference type="Proteomes" id="UP000015106">
    <property type="component" value="Chromosome 2"/>
</dbReference>
<dbReference type="GO" id="GO:0016747">
    <property type="term" value="F:acyltransferase activity, transferring groups other than amino-acyl groups"/>
    <property type="evidence" value="ECO:0007669"/>
    <property type="project" value="TreeGrafter"/>
</dbReference>
<keyword evidence="3" id="KW-0012">Acyltransferase</keyword>
<protein>
    <recommendedName>
        <fullName evidence="6">Anthranilate N-benzoyltransferase protein 1</fullName>
    </recommendedName>
</protein>
<evidence type="ECO:0008006" key="6">
    <source>
        <dbReference type="Google" id="ProtNLM"/>
    </source>
</evidence>
<dbReference type="SUPFAM" id="SSF52777">
    <property type="entry name" value="CoA-dependent acyltransferases"/>
    <property type="match status" value="1"/>
</dbReference>
<keyword evidence="2" id="KW-0808">Transferase</keyword>
<evidence type="ECO:0000313" key="5">
    <source>
        <dbReference type="Proteomes" id="UP000015106"/>
    </source>
</evidence>
<evidence type="ECO:0000313" key="4">
    <source>
        <dbReference type="EnsemblPlants" id="TuG1812G0200005491.01.T01"/>
    </source>
</evidence>
<dbReference type="AlphaFoldDB" id="A0A8R7TN58"/>
<proteinExistence type="inferred from homology"/>
<organism evidence="4 5">
    <name type="scientific">Triticum urartu</name>
    <name type="common">Red wild einkorn</name>
    <name type="synonym">Crithodium urartu</name>
    <dbReference type="NCBI Taxonomy" id="4572"/>
    <lineage>
        <taxon>Eukaryota</taxon>
        <taxon>Viridiplantae</taxon>
        <taxon>Streptophyta</taxon>
        <taxon>Embryophyta</taxon>
        <taxon>Tracheophyta</taxon>
        <taxon>Spermatophyta</taxon>
        <taxon>Magnoliopsida</taxon>
        <taxon>Liliopsida</taxon>
        <taxon>Poales</taxon>
        <taxon>Poaceae</taxon>
        <taxon>BOP clade</taxon>
        <taxon>Pooideae</taxon>
        <taxon>Triticodae</taxon>
        <taxon>Triticeae</taxon>
        <taxon>Triticinae</taxon>
        <taxon>Triticum</taxon>
    </lineage>
</organism>